<dbReference type="Gene3D" id="3.40.50.300">
    <property type="entry name" value="P-loop containing nucleotide triphosphate hydrolases"/>
    <property type="match status" value="1"/>
</dbReference>
<dbReference type="SMART" id="SM00275">
    <property type="entry name" value="G_alpha"/>
    <property type="match status" value="1"/>
</dbReference>
<accession>A0A3P3YNB7</accession>
<dbReference type="GO" id="GO:0007188">
    <property type="term" value="P:adenylate cyclase-modulating G protein-coupled receptor signaling pathway"/>
    <property type="evidence" value="ECO:0007669"/>
    <property type="project" value="TreeGrafter"/>
</dbReference>
<feature type="binding site" evidence="5">
    <location>
        <position position="1308"/>
    </location>
    <ligand>
        <name>GTP</name>
        <dbReference type="ChEBI" id="CHEBI:37565"/>
    </ligand>
</feature>
<keyword evidence="8" id="KW-0496">Mitochondrion</keyword>
<dbReference type="InterPro" id="IPR001019">
    <property type="entry name" value="Gprotein_alpha_su"/>
</dbReference>
<feature type="region of interest" description="Disordered" evidence="7">
    <location>
        <begin position="886"/>
        <end position="915"/>
    </location>
</feature>
<organism evidence="8 9">
    <name type="scientific">Plasmodiophora brassicae</name>
    <name type="common">Clubroot disease agent</name>
    <dbReference type="NCBI Taxonomy" id="37360"/>
    <lineage>
        <taxon>Eukaryota</taxon>
        <taxon>Sar</taxon>
        <taxon>Rhizaria</taxon>
        <taxon>Endomyxa</taxon>
        <taxon>Phytomyxea</taxon>
        <taxon>Plasmodiophorida</taxon>
        <taxon>Plasmodiophoridae</taxon>
        <taxon>Plasmodiophora</taxon>
    </lineage>
</organism>
<evidence type="ECO:0000313" key="8">
    <source>
        <dbReference type="EMBL" id="SPR01722.1"/>
    </source>
</evidence>
<keyword evidence="1 6" id="KW-0479">Metal-binding</keyword>
<evidence type="ECO:0000256" key="1">
    <source>
        <dbReference type="ARBA" id="ARBA00022723"/>
    </source>
</evidence>
<protein>
    <submittedName>
        <fullName evidence="8">Uncharacterized protein</fullName>
    </submittedName>
</protein>
<feature type="binding site" evidence="6">
    <location>
        <position position="1157"/>
    </location>
    <ligand>
        <name>Mg(2+)</name>
        <dbReference type="ChEBI" id="CHEBI:18420"/>
    </ligand>
</feature>
<dbReference type="GO" id="GO:0003924">
    <property type="term" value="F:GTPase activity"/>
    <property type="evidence" value="ECO:0007669"/>
    <property type="project" value="InterPro"/>
</dbReference>
<keyword evidence="4" id="KW-0807">Transducer</keyword>
<geneLocation type="mitochondrion" evidence="8"/>
<feature type="compositionally biased region" description="Low complexity" evidence="7">
    <location>
        <begin position="128"/>
        <end position="141"/>
    </location>
</feature>
<name>A0A3P3YNB7_PLABS</name>
<dbReference type="GO" id="GO:0001664">
    <property type="term" value="F:G protein-coupled receptor binding"/>
    <property type="evidence" value="ECO:0007669"/>
    <property type="project" value="TreeGrafter"/>
</dbReference>
<evidence type="ECO:0000313" key="9">
    <source>
        <dbReference type="Proteomes" id="UP000290189"/>
    </source>
</evidence>
<dbReference type="PANTHER" id="PTHR10218">
    <property type="entry name" value="GTP-BINDING PROTEIN ALPHA SUBUNIT"/>
    <property type="match status" value="1"/>
</dbReference>
<dbReference type="GO" id="GO:0005737">
    <property type="term" value="C:cytoplasm"/>
    <property type="evidence" value="ECO:0007669"/>
    <property type="project" value="TreeGrafter"/>
</dbReference>
<proteinExistence type="predicted"/>
<dbReference type="PROSITE" id="PS51882">
    <property type="entry name" value="G_ALPHA"/>
    <property type="match status" value="1"/>
</dbReference>
<dbReference type="SUPFAM" id="SSF52540">
    <property type="entry name" value="P-loop containing nucleoside triphosphate hydrolases"/>
    <property type="match status" value="1"/>
</dbReference>
<dbReference type="FunFam" id="3.40.50.300:FF:000692">
    <property type="entry name" value="Guanine nucleotide-binding protein subunit alpha"/>
    <property type="match status" value="1"/>
</dbReference>
<dbReference type="GO" id="GO:0031683">
    <property type="term" value="F:G-protein beta/gamma-subunit complex binding"/>
    <property type="evidence" value="ECO:0007669"/>
    <property type="project" value="InterPro"/>
</dbReference>
<dbReference type="EMBL" id="OVEO01000019">
    <property type="protein sequence ID" value="SPR01722.1"/>
    <property type="molecule type" value="Genomic_DNA"/>
</dbReference>
<dbReference type="Pfam" id="PF00503">
    <property type="entry name" value="G-alpha"/>
    <property type="match status" value="1"/>
</dbReference>
<feature type="binding site" evidence="5">
    <location>
        <begin position="1011"/>
        <end position="1016"/>
    </location>
    <ligand>
        <name>GTP</name>
        <dbReference type="ChEBI" id="CHEBI:37565"/>
    </ligand>
</feature>
<keyword evidence="2 5" id="KW-0547">Nucleotide-binding</keyword>
<evidence type="ECO:0000256" key="3">
    <source>
        <dbReference type="ARBA" id="ARBA00023134"/>
    </source>
</evidence>
<sequence length="1336" mass="146979">MPYAELRVREISINDIVPPRPVSIFQRRPKTRNVYCRLIVVRDPTPPHGRPADAPASPPISATPSPGDVEPVPGAAPSSASSPPPPPTKMLEFKTPVVCGTLSPVFAMEDPRIAHEASLAQAITSPMDGEAAPPADSDAASPGPPSEATGGGKRRSLDQQFGPPPPLFSVPLDLDDVMNGNLRVEIWDDALGDLVGTATFSIRQIFELEFGLDEFCQIGDVEPTAALLADEAKRRRSALCSWSWCHTTNADRPAPLPPTSPASIRRPALNVMMGADMDATTRSPQTDAFKYGCVRIFARAMSPTYIVDMLSSADVASVMAGFQVVLHIVQYSDPQDLMRNLKAGDDEITPPPALIRVLQRDVFEAMFAAPTRFRNDESTSALSRVSVYRQLSHKLWIVLDTGTARFGNAFAASLYHFGGQLAKLTDLDMMTPTICLSVLEMIARLDPGPRMDALSSDDGVAISNLIRLVDPDHPQAPLIAESIQVRAMQLLTTFAVQVDLPFSWRLSYARRLSAQSIDRILAYHLVEHADTDLAVDALDLCMALTTVVDEIVETYRGMSPLTTPGSSGSEPAAALKDVRTSILQRAKLARDDRPPPMTTISDSDEKNGDNLSPRHRGMDLERPALMPARRSITRQSSFPVLPVGRDKPATQTGGPASGTKDASSCELVSAVAVAAAQITTSSSPNQRKLIQKKQSAVLTRAASVTSETIAAAAPDSFRHRSWSILKGGDIRATDDETKQALRLMEQKAAAIGSENARLVQRILFTEDFGLERLRLSLNACRGAGPRPNLSSALFPLANMTEARLPQGRSCKGYDVNVHCEFVLGPERERFAVTHVIVAVGDQSRQLRTDVAAMALYLTEEPILHDLKPAGFGDLRAHALLQDEDKRGANSESQQPQHQQQHSHHHHHQQQQQQNVDRAPVFAIDLRPHRFVEIILPKEHTGRFLTLTLNPSSKAEGTGGFVSVDFVAFVGWPLGTVAPDVDECTDLIDRQLRVERLAAAKMPVALFLGIGESGKSTFYKQLRLLHGVQFELPELVQFRDSVHTMIINDVCRLVTAASDVSVVSKIKEPVLPMHPSTEEAKYFVSQWLFGSKPSVVTDEIANTVYTLWTDPAIQQVYKYRNEFHLGSHAQHFLDKIATIAKPSWLPTETDIVRLRNRTTGIQDQRITMNGSVIRIVDVGGQRSERRKWISQFSSATAIMYVVALSEYNQLCSEDNRSPRMAESLRVFEEVCSAPLLVKAGIVVFFNKCDQFREKLEVVPFKHYAVDYEGDGSYESACQYMMAQYKNTAERVFQAMSLQPRVVHFYFTTAIDKDNVAKVFSSVHSILLSNKLANHGMV</sequence>
<dbReference type="InterPro" id="IPR011025">
    <property type="entry name" value="GproteinA_insert"/>
</dbReference>
<evidence type="ECO:0000256" key="7">
    <source>
        <dbReference type="SAM" id="MobiDB-lite"/>
    </source>
</evidence>
<dbReference type="GO" id="GO:0005525">
    <property type="term" value="F:GTP binding"/>
    <property type="evidence" value="ECO:0007669"/>
    <property type="project" value="UniProtKB-KW"/>
</dbReference>
<dbReference type="PRINTS" id="PR00318">
    <property type="entry name" value="GPROTEINA"/>
</dbReference>
<feature type="region of interest" description="Disordered" evidence="7">
    <location>
        <begin position="585"/>
        <end position="661"/>
    </location>
</feature>
<evidence type="ECO:0000256" key="2">
    <source>
        <dbReference type="ARBA" id="ARBA00022741"/>
    </source>
</evidence>
<dbReference type="GO" id="GO:0046872">
    <property type="term" value="F:metal ion binding"/>
    <property type="evidence" value="ECO:0007669"/>
    <property type="project" value="UniProtKB-KW"/>
</dbReference>
<feature type="binding site" evidence="5">
    <location>
        <begin position="1245"/>
        <end position="1248"/>
    </location>
    <ligand>
        <name>GTP</name>
        <dbReference type="ChEBI" id="CHEBI:37565"/>
    </ligand>
</feature>
<dbReference type="Proteomes" id="UP000290189">
    <property type="component" value="Unassembled WGS sequence"/>
</dbReference>
<evidence type="ECO:0000256" key="6">
    <source>
        <dbReference type="PIRSR" id="PIRSR601019-2"/>
    </source>
</evidence>
<keyword evidence="3 5" id="KW-0342">GTP-binding</keyword>
<evidence type="ECO:0000256" key="4">
    <source>
        <dbReference type="ARBA" id="ARBA00023224"/>
    </source>
</evidence>
<evidence type="ECO:0000256" key="5">
    <source>
        <dbReference type="PIRSR" id="PIRSR601019-1"/>
    </source>
</evidence>
<feature type="region of interest" description="Disordered" evidence="7">
    <location>
        <begin position="126"/>
        <end position="168"/>
    </location>
</feature>
<feature type="binding site" evidence="5">
    <location>
        <begin position="1176"/>
        <end position="1180"/>
    </location>
    <ligand>
        <name>GTP</name>
        <dbReference type="ChEBI" id="CHEBI:37565"/>
    </ligand>
</feature>
<feature type="compositionally biased region" description="Low complexity" evidence="7">
    <location>
        <begin position="52"/>
        <end position="81"/>
    </location>
</feature>
<gene>
    <name evidence="8" type="ORF">PLBR_LOCUS8937</name>
</gene>
<dbReference type="InterPro" id="IPR027417">
    <property type="entry name" value="P-loop_NTPase"/>
</dbReference>
<dbReference type="Gene3D" id="1.10.400.10">
    <property type="entry name" value="GI Alpha 1, domain 2-like"/>
    <property type="match status" value="1"/>
</dbReference>
<dbReference type="SUPFAM" id="SSF47895">
    <property type="entry name" value="Transducin (alpha subunit), insertion domain"/>
    <property type="match status" value="1"/>
</dbReference>
<keyword evidence="6" id="KW-0460">Magnesium</keyword>
<feature type="binding site" evidence="6">
    <location>
        <position position="1015"/>
    </location>
    <ligand>
        <name>Mg(2+)</name>
        <dbReference type="ChEBI" id="CHEBI:18420"/>
    </ligand>
</feature>
<dbReference type="CDD" id="cd00066">
    <property type="entry name" value="G-alpha"/>
    <property type="match status" value="1"/>
</dbReference>
<feature type="region of interest" description="Disordered" evidence="7">
    <location>
        <begin position="42"/>
        <end position="92"/>
    </location>
</feature>
<reference evidence="8 9" key="1">
    <citation type="submission" date="2018-03" db="EMBL/GenBank/DDBJ databases">
        <authorList>
            <person name="Fogelqvist J."/>
        </authorList>
    </citation>
    <scope>NUCLEOTIDE SEQUENCE [LARGE SCALE GENOMIC DNA]</scope>
</reference>
<dbReference type="GO" id="GO:0005834">
    <property type="term" value="C:heterotrimeric G-protein complex"/>
    <property type="evidence" value="ECO:0007669"/>
    <property type="project" value="TreeGrafter"/>
</dbReference>
<dbReference type="PANTHER" id="PTHR10218:SF302">
    <property type="entry name" value="GUANINE NUCLEOTIDE-BINDING PROTEIN ALPHA-5 SUBUNIT"/>
    <property type="match status" value="1"/>
</dbReference>